<evidence type="ECO:0000313" key="4">
    <source>
        <dbReference type="Proteomes" id="UP000729402"/>
    </source>
</evidence>
<evidence type="ECO:0000259" key="2">
    <source>
        <dbReference type="PROSITE" id="PS50195"/>
    </source>
</evidence>
<dbReference type="PROSITE" id="PS50195">
    <property type="entry name" value="PX"/>
    <property type="match status" value="1"/>
</dbReference>
<dbReference type="InterPro" id="IPR044279">
    <property type="entry name" value="SNX2A/B"/>
</dbReference>
<dbReference type="EMBL" id="JAAALK010000289">
    <property type="protein sequence ID" value="KAG8048506.1"/>
    <property type="molecule type" value="Genomic_DNA"/>
</dbReference>
<dbReference type="PANTHER" id="PTHR46757">
    <property type="entry name" value="SORTING NEXIN-RELATED"/>
    <property type="match status" value="1"/>
</dbReference>
<sequence length="162" mass="18541">MPFSTRAPPTGPPADIYYFVLPILPLFFFLHFLPRRLASHPISNAVGFTQQSVRPRALFVQPATEQRFPPCATSLVPGSAPTYISYLVNSVRRGEQRRHAVRRRFRDFVTLADRLAEAFRGHFVPLRPDKNTVKSQVMQRDEFVAQRRAAPEPRRGRIGNTK</sequence>
<name>A0A8J5R824_ZIZPA</name>
<keyword evidence="1" id="KW-0812">Transmembrane</keyword>
<keyword evidence="1" id="KW-1133">Transmembrane helix</keyword>
<protein>
    <recommendedName>
        <fullName evidence="2">PX domain-containing protein</fullName>
    </recommendedName>
</protein>
<dbReference type="Pfam" id="PF00787">
    <property type="entry name" value="PX"/>
    <property type="match status" value="1"/>
</dbReference>
<keyword evidence="1" id="KW-0472">Membrane</keyword>
<feature type="domain" description="PX" evidence="2">
    <location>
        <begin position="64"/>
        <end position="162"/>
    </location>
</feature>
<feature type="transmembrane region" description="Helical" evidence="1">
    <location>
        <begin position="16"/>
        <end position="33"/>
    </location>
</feature>
<evidence type="ECO:0000313" key="3">
    <source>
        <dbReference type="EMBL" id="KAG8048506.1"/>
    </source>
</evidence>
<dbReference type="Proteomes" id="UP000729402">
    <property type="component" value="Unassembled WGS sequence"/>
</dbReference>
<reference evidence="3" key="2">
    <citation type="submission" date="2021-02" db="EMBL/GenBank/DDBJ databases">
        <authorList>
            <person name="Kimball J.A."/>
            <person name="Haas M.W."/>
            <person name="Macchietto M."/>
            <person name="Kono T."/>
            <person name="Duquette J."/>
            <person name="Shao M."/>
        </authorList>
    </citation>
    <scope>NUCLEOTIDE SEQUENCE</scope>
    <source>
        <tissue evidence="3">Fresh leaf tissue</tissue>
    </source>
</reference>
<dbReference type="PANTHER" id="PTHR46757:SF2">
    <property type="entry name" value="OS05G0346100 PROTEIN"/>
    <property type="match status" value="1"/>
</dbReference>
<dbReference type="GO" id="GO:0035091">
    <property type="term" value="F:phosphatidylinositol binding"/>
    <property type="evidence" value="ECO:0007669"/>
    <property type="project" value="InterPro"/>
</dbReference>
<keyword evidence="4" id="KW-1185">Reference proteome</keyword>
<comment type="caution">
    <text evidence="3">The sequence shown here is derived from an EMBL/GenBank/DDBJ whole genome shotgun (WGS) entry which is preliminary data.</text>
</comment>
<gene>
    <name evidence="3" type="ORF">GUJ93_ZPchr0009g2327</name>
</gene>
<evidence type="ECO:0000256" key="1">
    <source>
        <dbReference type="SAM" id="Phobius"/>
    </source>
</evidence>
<dbReference type="AlphaFoldDB" id="A0A8J5R824"/>
<accession>A0A8J5R824</accession>
<reference evidence="3" key="1">
    <citation type="journal article" date="2021" name="bioRxiv">
        <title>Whole Genome Assembly and Annotation of Northern Wild Rice, Zizania palustris L., Supports a Whole Genome Duplication in the Zizania Genus.</title>
        <authorList>
            <person name="Haas M."/>
            <person name="Kono T."/>
            <person name="Macchietto M."/>
            <person name="Millas R."/>
            <person name="McGilp L."/>
            <person name="Shao M."/>
            <person name="Duquette J."/>
            <person name="Hirsch C.N."/>
            <person name="Kimball J."/>
        </authorList>
    </citation>
    <scope>NUCLEOTIDE SEQUENCE</scope>
    <source>
        <tissue evidence="3">Fresh leaf tissue</tissue>
    </source>
</reference>
<dbReference type="OrthoDB" id="271164at2759"/>
<proteinExistence type="predicted"/>
<dbReference type="InterPro" id="IPR001683">
    <property type="entry name" value="PX_dom"/>
</dbReference>
<organism evidence="3 4">
    <name type="scientific">Zizania palustris</name>
    <name type="common">Northern wild rice</name>
    <dbReference type="NCBI Taxonomy" id="103762"/>
    <lineage>
        <taxon>Eukaryota</taxon>
        <taxon>Viridiplantae</taxon>
        <taxon>Streptophyta</taxon>
        <taxon>Embryophyta</taxon>
        <taxon>Tracheophyta</taxon>
        <taxon>Spermatophyta</taxon>
        <taxon>Magnoliopsida</taxon>
        <taxon>Liliopsida</taxon>
        <taxon>Poales</taxon>
        <taxon>Poaceae</taxon>
        <taxon>BOP clade</taxon>
        <taxon>Oryzoideae</taxon>
        <taxon>Oryzeae</taxon>
        <taxon>Zizaniinae</taxon>
        <taxon>Zizania</taxon>
    </lineage>
</organism>